<comment type="caution">
    <text evidence="3">The sequence shown here is derived from an EMBL/GenBank/DDBJ whole genome shotgun (WGS) entry which is preliminary data.</text>
</comment>
<accession>A0A0B2UKV0</accession>
<dbReference type="AlphaFoldDB" id="A0A0B2UKV0"/>
<dbReference type="PANTHER" id="PTHR22050:SF0">
    <property type="entry name" value="TRANSMEMBRANE PROTEIN 131 HOMOLOG"/>
    <property type="match status" value="1"/>
</dbReference>
<keyword evidence="3" id="KW-0812">Transmembrane</keyword>
<reference evidence="3 4" key="1">
    <citation type="submission" date="2014-11" db="EMBL/GenBank/DDBJ databases">
        <title>Genetic blueprint of the zoonotic pathogen Toxocara canis.</title>
        <authorList>
            <person name="Zhu X.-Q."/>
            <person name="Korhonen P.K."/>
            <person name="Cai H."/>
            <person name="Young N.D."/>
            <person name="Nejsum P."/>
            <person name="von Samson-Himmelstjerna G."/>
            <person name="Boag P.R."/>
            <person name="Tan P."/>
            <person name="Li Q."/>
            <person name="Min J."/>
            <person name="Yang Y."/>
            <person name="Wang X."/>
            <person name="Fang X."/>
            <person name="Hall R.S."/>
            <person name="Hofmann A."/>
            <person name="Sternberg P.W."/>
            <person name="Jex A.R."/>
            <person name="Gasser R.B."/>
        </authorList>
    </citation>
    <scope>NUCLEOTIDE SEQUENCE [LARGE SCALE GENOMIC DNA]</scope>
    <source>
        <strain evidence="3">PN_DK_2014</strain>
    </source>
</reference>
<dbReference type="PANTHER" id="PTHR22050">
    <property type="entry name" value="RW1 PROTEIN HOMOLOG"/>
    <property type="match status" value="1"/>
</dbReference>
<evidence type="ECO:0000259" key="2">
    <source>
        <dbReference type="Pfam" id="PF24495"/>
    </source>
</evidence>
<dbReference type="GO" id="GO:0016020">
    <property type="term" value="C:membrane"/>
    <property type="evidence" value="ECO:0007669"/>
    <property type="project" value="TreeGrafter"/>
</dbReference>
<dbReference type="InterPro" id="IPR039877">
    <property type="entry name" value="TMEM131-like"/>
</dbReference>
<sequence length="89" mass="10029">MYTSGGDLHLELPDVAPDTSHHSSLWEIAPYQTKTVMNAKMLAAKERNANAYIKIKTDLKKRKATADRESEEDLEEQSEETLIVPLEVS</sequence>
<evidence type="ECO:0000313" key="4">
    <source>
        <dbReference type="Proteomes" id="UP000031036"/>
    </source>
</evidence>
<keyword evidence="3" id="KW-0472">Membrane</keyword>
<keyword evidence="4" id="KW-1185">Reference proteome</keyword>
<gene>
    <name evidence="3" type="primary">Tmem131</name>
    <name evidence="3" type="ORF">Tcan_02127</name>
</gene>
<dbReference type="InterPro" id="IPR056311">
    <property type="entry name" value="TMEM131_Ig_2"/>
</dbReference>
<feature type="region of interest" description="Disordered" evidence="1">
    <location>
        <begin position="1"/>
        <end position="21"/>
    </location>
</feature>
<dbReference type="EMBL" id="JPKZ01021361">
    <property type="protein sequence ID" value="KHN71666.1"/>
    <property type="molecule type" value="Genomic_DNA"/>
</dbReference>
<name>A0A0B2UKV0_TOXCA</name>
<protein>
    <submittedName>
        <fullName evidence="3">Transmembrane protein</fullName>
    </submittedName>
</protein>
<evidence type="ECO:0000256" key="1">
    <source>
        <dbReference type="SAM" id="MobiDB-lite"/>
    </source>
</evidence>
<dbReference type="Pfam" id="PF24495">
    <property type="entry name" value="Ig_TMEM131_2"/>
    <property type="match status" value="1"/>
</dbReference>
<evidence type="ECO:0000313" key="3">
    <source>
        <dbReference type="EMBL" id="KHN71666.1"/>
    </source>
</evidence>
<feature type="region of interest" description="Disordered" evidence="1">
    <location>
        <begin position="61"/>
        <end position="89"/>
    </location>
</feature>
<organism evidence="3 4">
    <name type="scientific">Toxocara canis</name>
    <name type="common">Canine roundworm</name>
    <dbReference type="NCBI Taxonomy" id="6265"/>
    <lineage>
        <taxon>Eukaryota</taxon>
        <taxon>Metazoa</taxon>
        <taxon>Ecdysozoa</taxon>
        <taxon>Nematoda</taxon>
        <taxon>Chromadorea</taxon>
        <taxon>Rhabditida</taxon>
        <taxon>Spirurina</taxon>
        <taxon>Ascaridomorpha</taxon>
        <taxon>Ascaridoidea</taxon>
        <taxon>Toxocaridae</taxon>
        <taxon>Toxocara</taxon>
    </lineage>
</organism>
<dbReference type="Proteomes" id="UP000031036">
    <property type="component" value="Unassembled WGS sequence"/>
</dbReference>
<proteinExistence type="predicted"/>
<dbReference type="OrthoDB" id="168404at2759"/>
<feature type="domain" description="TMEM131 second Ig-like" evidence="2">
    <location>
        <begin position="1"/>
        <end position="56"/>
    </location>
</feature>
<feature type="compositionally biased region" description="Acidic residues" evidence="1">
    <location>
        <begin position="69"/>
        <end position="79"/>
    </location>
</feature>